<keyword evidence="1" id="KW-0812">Transmembrane</keyword>
<dbReference type="EnsemblPlants" id="evm.model.01.1627">
    <property type="protein sequence ID" value="cds.evm.model.01.1627"/>
    <property type="gene ID" value="evm.TU.01.1627"/>
</dbReference>
<evidence type="ECO:0000313" key="2">
    <source>
        <dbReference type="EnsemblPlants" id="cds.evm.model.01.1627"/>
    </source>
</evidence>
<dbReference type="Proteomes" id="UP000596661">
    <property type="component" value="Chromosome 1"/>
</dbReference>
<reference evidence="2" key="2">
    <citation type="submission" date="2021-03" db="UniProtKB">
        <authorList>
            <consortium name="EnsemblPlants"/>
        </authorList>
    </citation>
    <scope>IDENTIFICATION</scope>
</reference>
<organism evidence="2 3">
    <name type="scientific">Cannabis sativa</name>
    <name type="common">Hemp</name>
    <name type="synonym">Marijuana</name>
    <dbReference type="NCBI Taxonomy" id="3483"/>
    <lineage>
        <taxon>Eukaryota</taxon>
        <taxon>Viridiplantae</taxon>
        <taxon>Streptophyta</taxon>
        <taxon>Embryophyta</taxon>
        <taxon>Tracheophyta</taxon>
        <taxon>Spermatophyta</taxon>
        <taxon>Magnoliopsida</taxon>
        <taxon>eudicotyledons</taxon>
        <taxon>Gunneridae</taxon>
        <taxon>Pentapetalae</taxon>
        <taxon>rosids</taxon>
        <taxon>fabids</taxon>
        <taxon>Rosales</taxon>
        <taxon>Cannabaceae</taxon>
        <taxon>Cannabis</taxon>
    </lineage>
</organism>
<name>A0A803NHW5_CANSA</name>
<sequence length="295" mass="33344">MHGWKQVKYRAAFLIILRASFLSLGSTLIVGRNRSNFLWVGEVYVYSPFSIRFWDKHWVQYPNRVKCVYDEFTGSQLFHFLNESSSSFLVKQSPFLLYWSEIVVTLICVMAKVLVEAAKLGGVHFIYIFFDRRGPSVRDLSYTETAKRLRGHLSFFSLAVVAGRCFDIDNTWTLWFPWCETARPHDPPTGNVRTRLVHLLASFGQYSPSSPKTRDAAYRRLDSWWRAFPLGHGVNLWVSTVTLAEVLTSVTLEIGSPTLVPIGALLQGSRHTLGLSVLVLVGPWTFGSVAIGSCG</sequence>
<feature type="transmembrane region" description="Helical" evidence="1">
    <location>
        <begin position="12"/>
        <end position="31"/>
    </location>
</feature>
<dbReference type="AlphaFoldDB" id="A0A803NHW5"/>
<evidence type="ECO:0000313" key="3">
    <source>
        <dbReference type="Proteomes" id="UP000596661"/>
    </source>
</evidence>
<dbReference type="EMBL" id="UZAU01000041">
    <property type="status" value="NOT_ANNOTATED_CDS"/>
    <property type="molecule type" value="Genomic_DNA"/>
</dbReference>
<evidence type="ECO:0000256" key="1">
    <source>
        <dbReference type="SAM" id="Phobius"/>
    </source>
</evidence>
<keyword evidence="3" id="KW-1185">Reference proteome</keyword>
<accession>A0A803NHW5</accession>
<dbReference type="Gramene" id="evm.model.01.1627">
    <property type="protein sequence ID" value="cds.evm.model.01.1627"/>
    <property type="gene ID" value="evm.TU.01.1627"/>
</dbReference>
<keyword evidence="1" id="KW-0472">Membrane</keyword>
<reference evidence="2" key="1">
    <citation type="submission" date="2018-11" db="EMBL/GenBank/DDBJ databases">
        <authorList>
            <person name="Grassa J C."/>
        </authorList>
    </citation>
    <scope>NUCLEOTIDE SEQUENCE [LARGE SCALE GENOMIC DNA]</scope>
</reference>
<keyword evidence="1" id="KW-1133">Transmembrane helix</keyword>
<proteinExistence type="predicted"/>
<protein>
    <submittedName>
        <fullName evidence="2">Uncharacterized protein</fullName>
    </submittedName>
</protein>